<evidence type="ECO:0000313" key="3">
    <source>
        <dbReference type="EMBL" id="ABF06980.1"/>
    </source>
</evidence>
<dbReference type="InterPro" id="IPR043604">
    <property type="entry name" value="DUF883_N"/>
</dbReference>
<dbReference type="RefSeq" id="WP_011515015.1">
    <property type="nucleotide sequence ID" value="NC_007973.1"/>
</dbReference>
<proteinExistence type="predicted"/>
<organism evidence="3 4">
    <name type="scientific">Cupriavidus metallidurans (strain ATCC 43123 / DSM 2839 / NBRC 102507 / CH34)</name>
    <name type="common">Ralstonia metallidurans</name>
    <dbReference type="NCBI Taxonomy" id="266264"/>
    <lineage>
        <taxon>Bacteria</taxon>
        <taxon>Pseudomonadati</taxon>
        <taxon>Pseudomonadota</taxon>
        <taxon>Betaproteobacteria</taxon>
        <taxon>Burkholderiales</taxon>
        <taxon>Burkholderiaceae</taxon>
        <taxon>Cupriavidus</taxon>
    </lineage>
</organism>
<sequence length="144" mass="15729">MLTQNPKVRKEINHLHDSADAAVRQIRHAARDTRDAARDAAGPVSEDVKALIGQLQQTIDVLAREGSAESLAAGRRLRDRAQELAERLRERGRDGMDWARVHVDDAVDHSRQRVVESPLMAVGIAALVGAFVGLLLAGGRRSDD</sequence>
<dbReference type="KEGG" id="rme:Rmet_0094"/>
<accession>Q1LS96</accession>
<keyword evidence="1" id="KW-1133">Transmembrane helix</keyword>
<keyword evidence="4" id="KW-1185">Reference proteome</keyword>
<dbReference type="Pfam" id="PF05957">
    <property type="entry name" value="DUF883"/>
    <property type="match status" value="1"/>
</dbReference>
<name>Q1LS96_CUPMC</name>
<dbReference type="STRING" id="266264.Rmet_0094"/>
<feature type="domain" description="DUF883" evidence="2">
    <location>
        <begin position="45"/>
        <end position="97"/>
    </location>
</feature>
<keyword evidence="1" id="KW-0472">Membrane</keyword>
<evidence type="ECO:0000259" key="2">
    <source>
        <dbReference type="Pfam" id="PF05957"/>
    </source>
</evidence>
<dbReference type="HOGENOM" id="CLU_1841799_0_0_4"/>
<evidence type="ECO:0000256" key="1">
    <source>
        <dbReference type="SAM" id="Phobius"/>
    </source>
</evidence>
<reference evidence="4" key="1">
    <citation type="journal article" date="2010" name="PLoS ONE">
        <title>The complete genome sequence of Cupriavidus metallidurans strain CH34, a master survivalist in harsh and anthropogenic environments.</title>
        <authorList>
            <person name="Janssen P.J."/>
            <person name="Van Houdt R."/>
            <person name="Moors H."/>
            <person name="Monsieurs P."/>
            <person name="Morin N."/>
            <person name="Michaux A."/>
            <person name="Benotmane M.A."/>
            <person name="Leys N."/>
            <person name="Vallaeys T."/>
            <person name="Lapidus A."/>
            <person name="Monchy S."/>
            <person name="Medigue C."/>
            <person name="Taghavi S."/>
            <person name="McCorkle S."/>
            <person name="Dunn J."/>
            <person name="van der Lelie D."/>
            <person name="Mergeay M."/>
        </authorList>
    </citation>
    <scope>NUCLEOTIDE SEQUENCE [LARGE SCALE GENOMIC DNA]</scope>
    <source>
        <strain evidence="4">ATCC 43123 / DSM 2839 / NBRC 102507 / CH34</strain>
    </source>
</reference>
<evidence type="ECO:0000313" key="4">
    <source>
        <dbReference type="Proteomes" id="UP000002429"/>
    </source>
</evidence>
<gene>
    <name evidence="3" type="ordered locus">Rmet_0094</name>
</gene>
<feature type="transmembrane region" description="Helical" evidence="1">
    <location>
        <begin position="119"/>
        <end position="138"/>
    </location>
</feature>
<dbReference type="Proteomes" id="UP000002429">
    <property type="component" value="Chromosome"/>
</dbReference>
<protein>
    <recommendedName>
        <fullName evidence="2">DUF883 domain-containing protein</fullName>
    </recommendedName>
</protein>
<keyword evidence="1" id="KW-0812">Transmembrane</keyword>
<dbReference type="AlphaFoldDB" id="Q1LS96"/>
<dbReference type="EMBL" id="CP000352">
    <property type="protein sequence ID" value="ABF06980.1"/>
    <property type="molecule type" value="Genomic_DNA"/>
</dbReference>